<evidence type="ECO:0000259" key="5">
    <source>
        <dbReference type="SMART" id="SM00849"/>
    </source>
</evidence>
<reference evidence="6 7" key="1">
    <citation type="submission" date="2019-01" db="EMBL/GenBank/DDBJ databases">
        <title>Genome sequencing of strain FW100M-8.</title>
        <authorList>
            <person name="Heo J."/>
            <person name="Kim S.-J."/>
            <person name="Kim J.-S."/>
            <person name="Hong S.-B."/>
            <person name="Kwon S.-W."/>
        </authorList>
    </citation>
    <scope>NUCLEOTIDE SEQUENCE [LARGE SCALE GENOMIC DNA]</scope>
    <source>
        <strain evidence="6 7">FW100M-8</strain>
    </source>
</reference>
<dbReference type="PANTHER" id="PTHR42978:SF3">
    <property type="entry name" value="BLR3078 PROTEIN"/>
    <property type="match status" value="1"/>
</dbReference>
<accession>A0A4P6FEZ5</accession>
<proteinExistence type="inferred from homology"/>
<dbReference type="InterPro" id="IPR036866">
    <property type="entry name" value="RibonucZ/Hydroxyglut_hydro"/>
</dbReference>
<evidence type="ECO:0000313" key="6">
    <source>
        <dbReference type="EMBL" id="QAY74890.1"/>
    </source>
</evidence>
<gene>
    <name evidence="6" type="ORF">ET445_06090</name>
</gene>
<protein>
    <submittedName>
        <fullName evidence="6">MBL fold metallo-hydrolase</fullName>
    </submittedName>
</protein>
<dbReference type="EMBL" id="CP035491">
    <property type="protein sequence ID" value="QAY74890.1"/>
    <property type="molecule type" value="Genomic_DNA"/>
</dbReference>
<keyword evidence="2" id="KW-0479">Metal-binding</keyword>
<keyword evidence="4" id="KW-0862">Zinc</keyword>
<evidence type="ECO:0000256" key="3">
    <source>
        <dbReference type="ARBA" id="ARBA00022801"/>
    </source>
</evidence>
<dbReference type="Gene3D" id="3.60.15.10">
    <property type="entry name" value="Ribonuclease Z/Hydroxyacylglutathione hydrolase-like"/>
    <property type="match status" value="1"/>
</dbReference>
<dbReference type="CDD" id="cd07742">
    <property type="entry name" value="metallo-hydrolase-like_MBL-fold"/>
    <property type="match status" value="1"/>
</dbReference>
<dbReference type="GO" id="GO:0046872">
    <property type="term" value="F:metal ion binding"/>
    <property type="evidence" value="ECO:0007669"/>
    <property type="project" value="UniProtKB-KW"/>
</dbReference>
<dbReference type="SMART" id="SM00849">
    <property type="entry name" value="Lactamase_B"/>
    <property type="match status" value="1"/>
</dbReference>
<dbReference type="OrthoDB" id="3196337at2"/>
<dbReference type="InterPro" id="IPR051013">
    <property type="entry name" value="MBL_superfamily_lactonases"/>
</dbReference>
<organism evidence="6 7">
    <name type="scientific">Agromyces protaetiae</name>
    <dbReference type="NCBI Taxonomy" id="2509455"/>
    <lineage>
        <taxon>Bacteria</taxon>
        <taxon>Bacillati</taxon>
        <taxon>Actinomycetota</taxon>
        <taxon>Actinomycetes</taxon>
        <taxon>Micrococcales</taxon>
        <taxon>Microbacteriaceae</taxon>
        <taxon>Agromyces</taxon>
    </lineage>
</organism>
<dbReference type="InterPro" id="IPR001279">
    <property type="entry name" value="Metallo-B-lactamas"/>
</dbReference>
<evidence type="ECO:0000256" key="1">
    <source>
        <dbReference type="ARBA" id="ARBA00007749"/>
    </source>
</evidence>
<dbReference type="GO" id="GO:0016787">
    <property type="term" value="F:hydrolase activity"/>
    <property type="evidence" value="ECO:0007669"/>
    <property type="project" value="UniProtKB-KW"/>
</dbReference>
<dbReference type="AlphaFoldDB" id="A0A4P6FEZ5"/>
<feature type="domain" description="Metallo-beta-lactamase" evidence="5">
    <location>
        <begin position="12"/>
        <end position="245"/>
    </location>
</feature>
<name>A0A4P6FEZ5_9MICO</name>
<dbReference type="PANTHER" id="PTHR42978">
    <property type="entry name" value="QUORUM-QUENCHING LACTONASE YTNP-RELATED-RELATED"/>
    <property type="match status" value="1"/>
</dbReference>
<evidence type="ECO:0000313" key="7">
    <source>
        <dbReference type="Proteomes" id="UP000291259"/>
    </source>
</evidence>
<evidence type="ECO:0000256" key="4">
    <source>
        <dbReference type="ARBA" id="ARBA00022833"/>
    </source>
</evidence>
<comment type="similarity">
    <text evidence="1">Belongs to the metallo-beta-lactamase superfamily.</text>
</comment>
<dbReference type="KEGG" id="agf:ET445_06090"/>
<keyword evidence="3 6" id="KW-0378">Hydrolase</keyword>
<evidence type="ECO:0000256" key="2">
    <source>
        <dbReference type="ARBA" id="ARBA00022723"/>
    </source>
</evidence>
<keyword evidence="7" id="KW-1185">Reference proteome</keyword>
<sequence>MGGLSVLGQHLVCHVLLIETPASGLVLVDTGLGTADYARITSRLGFEFAHLYARPRIDPELAAIHQVRRLGFDPRDVRHIIQTHLDLDHVGGLSDFPEATVHVHEIELAAAIRRKGVRARGRYRPKMWAHTPKWSTFGATGEPWLGFEAVRSLPGLPAEILAVPLFGHTHGHVGYVVETDAGTLLAAGDAYFDAREVKQPDRECGRGVGLFQFVVTTEYDARRANQDRLRALHADHPEIAMYCAHNPFEYRELADASGDALHGYYASSRAGLTVA</sequence>
<dbReference type="Pfam" id="PF00753">
    <property type="entry name" value="Lactamase_B"/>
    <property type="match status" value="1"/>
</dbReference>
<dbReference type="Proteomes" id="UP000291259">
    <property type="component" value="Chromosome"/>
</dbReference>
<dbReference type="SUPFAM" id="SSF56281">
    <property type="entry name" value="Metallo-hydrolase/oxidoreductase"/>
    <property type="match status" value="1"/>
</dbReference>